<evidence type="ECO:0000259" key="3">
    <source>
        <dbReference type="Pfam" id="PF02678"/>
    </source>
</evidence>
<dbReference type="EMBL" id="JABANE010000010">
    <property type="protein sequence ID" value="NME67383.1"/>
    <property type="molecule type" value="Genomic_DNA"/>
</dbReference>
<feature type="domain" description="Pirin N-terminal" evidence="3">
    <location>
        <begin position="23"/>
        <end position="127"/>
    </location>
</feature>
<name>A0A7X9RR24_9BACT</name>
<dbReference type="InterPro" id="IPR012093">
    <property type="entry name" value="Pirin"/>
</dbReference>
<protein>
    <submittedName>
        <fullName evidence="5">Pirin family protein</fullName>
    </submittedName>
</protein>
<dbReference type="CDD" id="cd02247">
    <property type="entry name" value="cupin_pirin_C"/>
    <property type="match status" value="1"/>
</dbReference>
<organism evidence="5 6">
    <name type="scientific">Flammeovirga aprica JL-4</name>
    <dbReference type="NCBI Taxonomy" id="694437"/>
    <lineage>
        <taxon>Bacteria</taxon>
        <taxon>Pseudomonadati</taxon>
        <taxon>Bacteroidota</taxon>
        <taxon>Cytophagia</taxon>
        <taxon>Cytophagales</taxon>
        <taxon>Flammeovirgaceae</taxon>
        <taxon>Flammeovirga</taxon>
    </lineage>
</organism>
<dbReference type="InterPro" id="IPR008778">
    <property type="entry name" value="Pirin_C_dom"/>
</dbReference>
<dbReference type="PIRSF" id="PIRSF006232">
    <property type="entry name" value="Pirin"/>
    <property type="match status" value="1"/>
</dbReference>
<evidence type="ECO:0000256" key="1">
    <source>
        <dbReference type="ARBA" id="ARBA00008416"/>
    </source>
</evidence>
<reference evidence="5 6" key="1">
    <citation type="submission" date="2020-04" db="EMBL/GenBank/DDBJ databases">
        <title>Flammeovirga sp. SR4, a novel species isolated from seawater.</title>
        <authorList>
            <person name="Wang X."/>
        </authorList>
    </citation>
    <scope>NUCLEOTIDE SEQUENCE [LARGE SCALE GENOMIC DNA]</scope>
    <source>
        <strain evidence="5 6">ATCC 23126</strain>
    </source>
</reference>
<dbReference type="Pfam" id="PF02678">
    <property type="entry name" value="Pirin"/>
    <property type="match status" value="1"/>
</dbReference>
<comment type="similarity">
    <text evidence="1 2">Belongs to the pirin family.</text>
</comment>
<dbReference type="InterPro" id="IPR003829">
    <property type="entry name" value="Pirin_N_dom"/>
</dbReference>
<evidence type="ECO:0000313" key="6">
    <source>
        <dbReference type="Proteomes" id="UP000576082"/>
    </source>
</evidence>
<evidence type="ECO:0000256" key="2">
    <source>
        <dbReference type="RuleBase" id="RU003457"/>
    </source>
</evidence>
<feature type="domain" description="Pirin C-terminal" evidence="4">
    <location>
        <begin position="194"/>
        <end position="280"/>
    </location>
</feature>
<dbReference type="RefSeq" id="WP_169655691.1">
    <property type="nucleotide sequence ID" value="NZ_JABANE010000010.1"/>
</dbReference>
<proteinExistence type="inferred from homology"/>
<evidence type="ECO:0000313" key="5">
    <source>
        <dbReference type="EMBL" id="NME67383.1"/>
    </source>
</evidence>
<dbReference type="SUPFAM" id="SSF51182">
    <property type="entry name" value="RmlC-like cupins"/>
    <property type="match status" value="1"/>
</dbReference>
<comment type="caution">
    <text evidence="5">The sequence shown here is derived from an EMBL/GenBank/DDBJ whole genome shotgun (WGS) entry which is preliminary data.</text>
</comment>
<dbReference type="InterPro" id="IPR011051">
    <property type="entry name" value="RmlC_Cupin_sf"/>
</dbReference>
<accession>A0A7X9RR24</accession>
<dbReference type="PANTHER" id="PTHR13903:SF8">
    <property type="entry name" value="PIRIN"/>
    <property type="match status" value="1"/>
</dbReference>
<dbReference type="AlphaFoldDB" id="A0A7X9RR24"/>
<dbReference type="Pfam" id="PF05726">
    <property type="entry name" value="Pirin_C"/>
    <property type="match status" value="1"/>
</dbReference>
<keyword evidence="6" id="KW-1185">Reference proteome</keyword>
<dbReference type="Gene3D" id="2.60.120.10">
    <property type="entry name" value="Jelly Rolls"/>
    <property type="match status" value="2"/>
</dbReference>
<dbReference type="Proteomes" id="UP000576082">
    <property type="component" value="Unassembled WGS sequence"/>
</dbReference>
<gene>
    <name evidence="5" type="ORF">HHU12_05350</name>
</gene>
<dbReference type="PANTHER" id="PTHR13903">
    <property type="entry name" value="PIRIN-RELATED"/>
    <property type="match status" value="1"/>
</dbReference>
<evidence type="ECO:0000259" key="4">
    <source>
        <dbReference type="Pfam" id="PF05726"/>
    </source>
</evidence>
<dbReference type="CDD" id="cd02909">
    <property type="entry name" value="cupin_pirin_N"/>
    <property type="match status" value="1"/>
</dbReference>
<sequence>MLNKEIKSIQGYANIDGLIPGVRGQRAFPTNAMRTIDPFLMLDHIGPEKVGKDFSLNGEGHDHPHRGFETITFMFEGKMNHRDSLGNRAELKSGGVQLMNAGAGIIHGGDMFSDPDTERFHEVQLWINNPKEEKLSAPGIQNLAVENIPVVVAENSTLRVISGQMNDLEGEIKTKASTQIGHWIGSTKSKITGLKEEFHFMVYVLEGEVRINNDVLYEFQTATLSDTGNQFEISTEEGAQVLILGGLPLQEPVVYGGPFVMSSQEEITQANIDYQKGLFGEIK</sequence>
<dbReference type="InterPro" id="IPR014710">
    <property type="entry name" value="RmlC-like_jellyroll"/>
</dbReference>